<evidence type="ECO:0000256" key="5">
    <source>
        <dbReference type="ARBA" id="ARBA00022777"/>
    </source>
</evidence>
<dbReference type="Gene3D" id="3.30.565.10">
    <property type="entry name" value="Histidine kinase-like ATPase, C-terminal domain"/>
    <property type="match status" value="1"/>
</dbReference>
<dbReference type="GO" id="GO:0016036">
    <property type="term" value="P:cellular response to phosphate starvation"/>
    <property type="evidence" value="ECO:0007669"/>
    <property type="project" value="TreeGrafter"/>
</dbReference>
<dbReference type="Gene3D" id="1.10.287.130">
    <property type="match status" value="1"/>
</dbReference>
<keyword evidence="7" id="KW-1133">Transmembrane helix</keyword>
<keyword evidence="5" id="KW-0418">Kinase</keyword>
<evidence type="ECO:0000256" key="7">
    <source>
        <dbReference type="SAM" id="Phobius"/>
    </source>
</evidence>
<keyword evidence="3" id="KW-0597">Phosphoprotein</keyword>
<dbReference type="GO" id="GO:0005886">
    <property type="term" value="C:plasma membrane"/>
    <property type="evidence" value="ECO:0007669"/>
    <property type="project" value="TreeGrafter"/>
</dbReference>
<evidence type="ECO:0000256" key="1">
    <source>
        <dbReference type="ARBA" id="ARBA00000085"/>
    </source>
</evidence>
<dbReference type="InterPro" id="IPR003594">
    <property type="entry name" value="HATPase_dom"/>
</dbReference>
<comment type="catalytic activity">
    <reaction evidence="1">
        <text>ATP + protein L-histidine = ADP + protein N-phospho-L-histidine.</text>
        <dbReference type="EC" id="2.7.13.3"/>
    </reaction>
</comment>
<dbReference type="AlphaFoldDB" id="A0A6J7PA87"/>
<evidence type="ECO:0000256" key="3">
    <source>
        <dbReference type="ARBA" id="ARBA00022553"/>
    </source>
</evidence>
<dbReference type="PRINTS" id="PR00344">
    <property type="entry name" value="BCTRLSENSOR"/>
</dbReference>
<dbReference type="InterPro" id="IPR005467">
    <property type="entry name" value="His_kinase_dom"/>
</dbReference>
<evidence type="ECO:0000313" key="9">
    <source>
        <dbReference type="EMBL" id="CAB5002061.1"/>
    </source>
</evidence>
<evidence type="ECO:0000259" key="8">
    <source>
        <dbReference type="PROSITE" id="PS50109"/>
    </source>
</evidence>
<keyword evidence="7" id="KW-0472">Membrane</keyword>
<dbReference type="GO" id="GO:0000155">
    <property type="term" value="F:phosphorelay sensor kinase activity"/>
    <property type="evidence" value="ECO:0007669"/>
    <property type="project" value="InterPro"/>
</dbReference>
<dbReference type="SUPFAM" id="SSF55874">
    <property type="entry name" value="ATPase domain of HSP90 chaperone/DNA topoisomerase II/histidine kinase"/>
    <property type="match status" value="1"/>
</dbReference>
<dbReference type="EMBL" id="CAFBPB010000048">
    <property type="protein sequence ID" value="CAB5002061.1"/>
    <property type="molecule type" value="Genomic_DNA"/>
</dbReference>
<name>A0A6J7PA87_9ZZZZ</name>
<feature type="transmembrane region" description="Helical" evidence="7">
    <location>
        <begin position="6"/>
        <end position="27"/>
    </location>
</feature>
<sequence>MKRSTYLPFAVAILISALFALLGSVLIHDASTNKIKSIDQILDGNIKDLGSAKDPLNAALLFSKNDEIPVSLGFKPSDSGLLILRDSSAAINRPLTKAEFAAARRGPISLDTGTHNRIRAFESAPGEQIILAASLLLIESERYQQFRLLGALDLLLLVIALAVFLFFSRRNQVRTFAREIELEKFQRTRIQNFIGDASHELRTPLTVIKGYIELIRTKQEIDPEQQEKFLERVATETQRMEELISELLLLAELGERPEIDREVFDVASLANGFIDDLKVLQPERVITKEFSNPLMISGSPRLLAQLFSNIFSNARRHTAKSDAVELRIEKSKDFCTISYNDAGPGLPDEFTSGGVSEFSRFDRSRSRATGGSGLGLSIVSAIVKAHAGEITFGKNAMGGLAITIKLPQ</sequence>
<dbReference type="InterPro" id="IPR004358">
    <property type="entry name" value="Sig_transdc_His_kin-like_C"/>
</dbReference>
<dbReference type="EC" id="2.7.13.3" evidence="2"/>
<dbReference type="GO" id="GO:0004721">
    <property type="term" value="F:phosphoprotein phosphatase activity"/>
    <property type="evidence" value="ECO:0007669"/>
    <property type="project" value="TreeGrafter"/>
</dbReference>
<evidence type="ECO:0000256" key="2">
    <source>
        <dbReference type="ARBA" id="ARBA00012438"/>
    </source>
</evidence>
<dbReference type="Pfam" id="PF00512">
    <property type="entry name" value="HisKA"/>
    <property type="match status" value="1"/>
</dbReference>
<keyword evidence="4" id="KW-0808">Transferase</keyword>
<dbReference type="SUPFAM" id="SSF47384">
    <property type="entry name" value="Homodimeric domain of signal transducing histidine kinase"/>
    <property type="match status" value="1"/>
</dbReference>
<keyword evidence="7" id="KW-0812">Transmembrane</keyword>
<dbReference type="SMART" id="SM00387">
    <property type="entry name" value="HATPase_c"/>
    <property type="match status" value="1"/>
</dbReference>
<dbReference type="InterPro" id="IPR003661">
    <property type="entry name" value="HisK_dim/P_dom"/>
</dbReference>
<dbReference type="PROSITE" id="PS50109">
    <property type="entry name" value="HIS_KIN"/>
    <property type="match status" value="1"/>
</dbReference>
<dbReference type="CDD" id="cd00082">
    <property type="entry name" value="HisKA"/>
    <property type="match status" value="1"/>
</dbReference>
<dbReference type="FunFam" id="1.10.287.130:FF:000001">
    <property type="entry name" value="Two-component sensor histidine kinase"/>
    <property type="match status" value="1"/>
</dbReference>
<feature type="transmembrane region" description="Helical" evidence="7">
    <location>
        <begin position="148"/>
        <end position="167"/>
    </location>
</feature>
<evidence type="ECO:0000256" key="6">
    <source>
        <dbReference type="ARBA" id="ARBA00023012"/>
    </source>
</evidence>
<gene>
    <name evidence="9" type="ORF">UFOPK4049_00499</name>
</gene>
<protein>
    <recommendedName>
        <fullName evidence="2">histidine kinase</fullName>
        <ecNumber evidence="2">2.7.13.3</ecNumber>
    </recommendedName>
</protein>
<dbReference type="SMART" id="SM00388">
    <property type="entry name" value="HisKA"/>
    <property type="match status" value="1"/>
</dbReference>
<reference evidence="9" key="1">
    <citation type="submission" date="2020-05" db="EMBL/GenBank/DDBJ databases">
        <authorList>
            <person name="Chiriac C."/>
            <person name="Salcher M."/>
            <person name="Ghai R."/>
            <person name="Kavagutti S V."/>
        </authorList>
    </citation>
    <scope>NUCLEOTIDE SEQUENCE</scope>
</reference>
<dbReference type="PANTHER" id="PTHR45453:SF1">
    <property type="entry name" value="PHOSPHATE REGULON SENSOR PROTEIN PHOR"/>
    <property type="match status" value="1"/>
</dbReference>
<dbReference type="InterPro" id="IPR036097">
    <property type="entry name" value="HisK_dim/P_sf"/>
</dbReference>
<dbReference type="InterPro" id="IPR036890">
    <property type="entry name" value="HATPase_C_sf"/>
</dbReference>
<feature type="domain" description="Histidine kinase" evidence="8">
    <location>
        <begin position="196"/>
        <end position="408"/>
    </location>
</feature>
<evidence type="ECO:0000256" key="4">
    <source>
        <dbReference type="ARBA" id="ARBA00022679"/>
    </source>
</evidence>
<dbReference type="Pfam" id="PF02518">
    <property type="entry name" value="HATPase_c"/>
    <property type="match status" value="1"/>
</dbReference>
<proteinExistence type="predicted"/>
<accession>A0A6J7PA87</accession>
<keyword evidence="6" id="KW-0902">Two-component regulatory system</keyword>
<organism evidence="9">
    <name type="scientific">freshwater metagenome</name>
    <dbReference type="NCBI Taxonomy" id="449393"/>
    <lineage>
        <taxon>unclassified sequences</taxon>
        <taxon>metagenomes</taxon>
        <taxon>ecological metagenomes</taxon>
    </lineage>
</organism>
<dbReference type="PANTHER" id="PTHR45453">
    <property type="entry name" value="PHOSPHATE REGULON SENSOR PROTEIN PHOR"/>
    <property type="match status" value="1"/>
</dbReference>
<dbReference type="InterPro" id="IPR050351">
    <property type="entry name" value="BphY/WalK/GraS-like"/>
</dbReference>